<comment type="caution">
    <text evidence="1">The sequence shown here is derived from an EMBL/GenBank/DDBJ whole genome shotgun (WGS) entry which is preliminary data.</text>
</comment>
<sequence>DPRLVHLFYEPANPKKKWYGAKWWVGGDNHVRMTLYYDDRLEYYRSSKKAKSVVSSKAFVEYSPTEEEGGDKPTHDYGEVPIFHYRLERRKVKGDLVNVIPVQNAINKLVTDMMVAAEFGAFKQRYVVSNADTAALKNAPNEIWEIPAGEGGEGGQVQVGEFDATDLKNYIQAIDHLASTAAIVSRTPKHFLFQQGGDPSGEALIAMEAPLNKRCDDHIARFTPVWKEVAQFMLKILGKEVAKADISVNFKKPETIQPKT</sequence>
<gene>
    <name evidence="1" type="ORF">S01H1_50930</name>
</gene>
<feature type="non-terminal residue" evidence="1">
    <location>
        <position position="1"/>
    </location>
</feature>
<evidence type="ECO:0000313" key="1">
    <source>
        <dbReference type="EMBL" id="GAG19064.1"/>
    </source>
</evidence>
<dbReference type="Pfam" id="PF05133">
    <property type="entry name" value="SPP1_portal"/>
    <property type="match status" value="1"/>
</dbReference>
<protein>
    <recommendedName>
        <fullName evidence="2">Phage portal protein</fullName>
    </recommendedName>
</protein>
<dbReference type="AlphaFoldDB" id="X0VL79"/>
<accession>X0VL79</accession>
<feature type="non-terminal residue" evidence="1">
    <location>
        <position position="260"/>
    </location>
</feature>
<dbReference type="EMBL" id="BARS01032839">
    <property type="protein sequence ID" value="GAG19064.1"/>
    <property type="molecule type" value="Genomic_DNA"/>
</dbReference>
<proteinExistence type="predicted"/>
<evidence type="ECO:0008006" key="2">
    <source>
        <dbReference type="Google" id="ProtNLM"/>
    </source>
</evidence>
<dbReference type="InterPro" id="IPR021145">
    <property type="entry name" value="Portal_protein_SPP1_Gp6-like"/>
</dbReference>
<reference evidence="1" key="1">
    <citation type="journal article" date="2014" name="Front. Microbiol.">
        <title>High frequency of phylogenetically diverse reductive dehalogenase-homologous genes in deep subseafloor sedimentary metagenomes.</title>
        <authorList>
            <person name="Kawai M."/>
            <person name="Futagami T."/>
            <person name="Toyoda A."/>
            <person name="Takaki Y."/>
            <person name="Nishi S."/>
            <person name="Hori S."/>
            <person name="Arai W."/>
            <person name="Tsubouchi T."/>
            <person name="Morono Y."/>
            <person name="Uchiyama I."/>
            <person name="Ito T."/>
            <person name="Fujiyama A."/>
            <person name="Inagaki F."/>
            <person name="Takami H."/>
        </authorList>
    </citation>
    <scope>NUCLEOTIDE SEQUENCE</scope>
    <source>
        <strain evidence="1">Expedition CK06-06</strain>
    </source>
</reference>
<organism evidence="1">
    <name type="scientific">marine sediment metagenome</name>
    <dbReference type="NCBI Taxonomy" id="412755"/>
    <lineage>
        <taxon>unclassified sequences</taxon>
        <taxon>metagenomes</taxon>
        <taxon>ecological metagenomes</taxon>
    </lineage>
</organism>
<name>X0VL79_9ZZZZ</name>